<protein>
    <submittedName>
        <fullName evidence="1">Uncharacterized protein</fullName>
    </submittedName>
</protein>
<proteinExistence type="predicted"/>
<name>A0A1M5ZN70_9VIBR</name>
<dbReference type="EMBL" id="FQXZ01000033">
    <property type="protein sequence ID" value="SHI25680.1"/>
    <property type="molecule type" value="Genomic_DNA"/>
</dbReference>
<organism evidence="1 2">
    <name type="scientific">Vibrio aerogenes CECT 7868</name>
    <dbReference type="NCBI Taxonomy" id="1216006"/>
    <lineage>
        <taxon>Bacteria</taxon>
        <taxon>Pseudomonadati</taxon>
        <taxon>Pseudomonadota</taxon>
        <taxon>Gammaproteobacteria</taxon>
        <taxon>Vibrionales</taxon>
        <taxon>Vibrionaceae</taxon>
        <taxon>Vibrio</taxon>
    </lineage>
</organism>
<dbReference type="Proteomes" id="UP000184608">
    <property type="component" value="Unassembled WGS sequence"/>
</dbReference>
<dbReference type="RefSeq" id="WP_073604589.1">
    <property type="nucleotide sequence ID" value="NZ_FQXZ01000033.1"/>
</dbReference>
<evidence type="ECO:0000313" key="1">
    <source>
        <dbReference type="EMBL" id="SHI25680.1"/>
    </source>
</evidence>
<evidence type="ECO:0000313" key="2">
    <source>
        <dbReference type="Proteomes" id="UP000184608"/>
    </source>
</evidence>
<dbReference type="OrthoDB" id="9880881at2"/>
<keyword evidence="2" id="KW-1185">Reference proteome</keyword>
<gene>
    <name evidence="1" type="ORF">VA7868_02966</name>
</gene>
<accession>A0A1M5ZN70</accession>
<sequence>MLAFGSCTGMVTGLDDAIMDAVNAQLADLVEDPENYAYEDYSLTGVGIKAMNPGTGAKKQNYPKTNICDVPEPDPEV</sequence>
<dbReference type="AlphaFoldDB" id="A0A1M5ZN70"/>
<reference evidence="1 2" key="1">
    <citation type="submission" date="2016-11" db="EMBL/GenBank/DDBJ databases">
        <authorList>
            <person name="Jaros S."/>
            <person name="Januszkiewicz K."/>
            <person name="Wedrychowicz H."/>
        </authorList>
    </citation>
    <scope>NUCLEOTIDE SEQUENCE [LARGE SCALE GENOMIC DNA]</scope>
    <source>
        <strain evidence="1 2">CECT 7868</strain>
    </source>
</reference>